<dbReference type="CDD" id="cd00207">
    <property type="entry name" value="fer2"/>
    <property type="match status" value="1"/>
</dbReference>
<keyword evidence="12" id="KW-1185">Reference proteome</keyword>
<keyword evidence="4" id="KW-0001">2Fe-2S</keyword>
<dbReference type="Proteomes" id="UP001499915">
    <property type="component" value="Unassembled WGS sequence"/>
</dbReference>
<evidence type="ECO:0000256" key="1">
    <source>
        <dbReference type="ARBA" id="ARBA00001917"/>
    </source>
</evidence>
<keyword evidence="6" id="KW-0560">Oxidoreductase</keyword>
<dbReference type="Gene3D" id="3.40.50.80">
    <property type="entry name" value="Nucleotide-binding domain of ferredoxin-NADP reductase (FNR) module"/>
    <property type="match status" value="1"/>
</dbReference>
<dbReference type="EMBL" id="BAAAET010000002">
    <property type="protein sequence ID" value="GAA0692261.1"/>
    <property type="molecule type" value="Genomic_DNA"/>
</dbReference>
<dbReference type="PANTHER" id="PTHR47354">
    <property type="entry name" value="NADH OXIDOREDUCTASE HCR"/>
    <property type="match status" value="1"/>
</dbReference>
<dbReference type="PROSITE" id="PS51085">
    <property type="entry name" value="2FE2S_FER_2"/>
    <property type="match status" value="1"/>
</dbReference>
<organism evidence="11 12">
    <name type="scientific">Marinobacterium maritimum</name>
    <dbReference type="NCBI Taxonomy" id="500162"/>
    <lineage>
        <taxon>Bacteria</taxon>
        <taxon>Pseudomonadati</taxon>
        <taxon>Pseudomonadota</taxon>
        <taxon>Gammaproteobacteria</taxon>
        <taxon>Oceanospirillales</taxon>
        <taxon>Oceanospirillaceae</taxon>
        <taxon>Marinobacterium</taxon>
    </lineage>
</organism>
<dbReference type="InterPro" id="IPR039261">
    <property type="entry name" value="FNR_nucleotide-bd"/>
</dbReference>
<keyword evidence="5" id="KW-0479">Metal-binding</keyword>
<evidence type="ECO:0000259" key="9">
    <source>
        <dbReference type="PROSITE" id="PS51085"/>
    </source>
</evidence>
<dbReference type="InterPro" id="IPR036010">
    <property type="entry name" value="2Fe-2S_ferredoxin-like_sf"/>
</dbReference>
<dbReference type="Pfam" id="PF22290">
    <property type="entry name" value="DmmA-like_N"/>
    <property type="match status" value="1"/>
</dbReference>
<evidence type="ECO:0000256" key="5">
    <source>
        <dbReference type="ARBA" id="ARBA00022723"/>
    </source>
</evidence>
<keyword evidence="7" id="KW-0408">Iron</keyword>
<evidence type="ECO:0000313" key="11">
    <source>
        <dbReference type="EMBL" id="GAA0692261.1"/>
    </source>
</evidence>
<dbReference type="PANTHER" id="PTHR47354:SF1">
    <property type="entry name" value="CARNITINE MONOOXYGENASE REDUCTASE SUBUNIT"/>
    <property type="match status" value="1"/>
</dbReference>
<evidence type="ECO:0000313" key="12">
    <source>
        <dbReference type="Proteomes" id="UP001499915"/>
    </source>
</evidence>
<dbReference type="SUPFAM" id="SSF52343">
    <property type="entry name" value="Ferredoxin reductase-like, C-terminal NADP-linked domain"/>
    <property type="match status" value="1"/>
</dbReference>
<dbReference type="InterPro" id="IPR006058">
    <property type="entry name" value="2Fe2S_fd_BS"/>
</dbReference>
<dbReference type="PROSITE" id="PS51384">
    <property type="entry name" value="FAD_FR"/>
    <property type="match status" value="1"/>
</dbReference>
<gene>
    <name evidence="11" type="ORF">GCM10009104_19190</name>
</gene>
<protein>
    <submittedName>
        <fullName evidence="11">PDR/VanB family oxidoreductase</fullName>
    </submittedName>
</protein>
<evidence type="ECO:0000259" key="10">
    <source>
        <dbReference type="PROSITE" id="PS51384"/>
    </source>
</evidence>
<evidence type="ECO:0000256" key="4">
    <source>
        <dbReference type="ARBA" id="ARBA00022714"/>
    </source>
</evidence>
<dbReference type="PRINTS" id="PR00409">
    <property type="entry name" value="PHDIOXRDTASE"/>
</dbReference>
<evidence type="ECO:0000256" key="3">
    <source>
        <dbReference type="ARBA" id="ARBA00022643"/>
    </source>
</evidence>
<evidence type="ECO:0000256" key="2">
    <source>
        <dbReference type="ARBA" id="ARBA00022630"/>
    </source>
</evidence>
<dbReference type="SUPFAM" id="SSF63380">
    <property type="entry name" value="Riboflavin synthase domain-like"/>
    <property type="match status" value="1"/>
</dbReference>
<keyword evidence="3" id="KW-0288">FMN</keyword>
<dbReference type="InterPro" id="IPR012675">
    <property type="entry name" value="Beta-grasp_dom_sf"/>
</dbReference>
<name>A0ABP3TCC1_9GAMM</name>
<evidence type="ECO:0000256" key="8">
    <source>
        <dbReference type="ARBA" id="ARBA00023014"/>
    </source>
</evidence>
<dbReference type="InterPro" id="IPR054582">
    <property type="entry name" value="DmmA-like_N"/>
</dbReference>
<dbReference type="SUPFAM" id="SSF54292">
    <property type="entry name" value="2Fe-2S ferredoxin-like"/>
    <property type="match status" value="1"/>
</dbReference>
<feature type="domain" description="FAD-binding FR-type" evidence="10">
    <location>
        <begin position="7"/>
        <end position="108"/>
    </location>
</feature>
<comment type="caution">
    <text evidence="11">The sequence shown here is derived from an EMBL/GenBank/DDBJ whole genome shotgun (WGS) entry which is preliminary data.</text>
</comment>
<evidence type="ECO:0000256" key="6">
    <source>
        <dbReference type="ARBA" id="ARBA00023002"/>
    </source>
</evidence>
<dbReference type="InterPro" id="IPR017927">
    <property type="entry name" value="FAD-bd_FR_type"/>
</dbReference>
<dbReference type="CDD" id="cd06185">
    <property type="entry name" value="PDR_like"/>
    <property type="match status" value="1"/>
</dbReference>
<dbReference type="Gene3D" id="2.40.30.10">
    <property type="entry name" value="Translation factors"/>
    <property type="match status" value="1"/>
</dbReference>
<sequence>MTSSIDNTLINATITRRDDQTDEIAVFELAAADGSALPLFEAGAHIDVVVAPELIRQYSLSNAPGETTYRLGILNDPNSRGGSRQIHAELKAGAAVQISVPRNHFPLDLDAEHSLLIGGGIGITPMIAMAYALKAAGKSFELHYCSRSESKAAFLAELKREFGDRLVLHFDDAGEDQRIDPKALAAARPGTHLYVCGPSGFMDWVIEQGKAAGLPDHQVHFEYFNADVDISGEAFEVYAEASDVTVQVGPNESIATALKAAGVKVQMSCEEGVCGTCICDVVEGTPDHRDHFLTDEEKEDNDQIALCCSRAKSSRLVVDI</sequence>
<dbReference type="Pfam" id="PF00111">
    <property type="entry name" value="Fer2"/>
    <property type="match status" value="1"/>
</dbReference>
<reference evidence="12" key="1">
    <citation type="journal article" date="2019" name="Int. J. Syst. Evol. Microbiol.">
        <title>The Global Catalogue of Microorganisms (GCM) 10K type strain sequencing project: providing services to taxonomists for standard genome sequencing and annotation.</title>
        <authorList>
            <consortium name="The Broad Institute Genomics Platform"/>
            <consortium name="The Broad Institute Genome Sequencing Center for Infectious Disease"/>
            <person name="Wu L."/>
            <person name="Ma J."/>
        </authorList>
    </citation>
    <scope>NUCLEOTIDE SEQUENCE [LARGE SCALE GENOMIC DNA]</scope>
    <source>
        <strain evidence="12">JCM 15134</strain>
    </source>
</reference>
<keyword evidence="8" id="KW-0411">Iron-sulfur</keyword>
<feature type="domain" description="2Fe-2S ferredoxin-type" evidence="9">
    <location>
        <begin position="235"/>
        <end position="320"/>
    </location>
</feature>
<evidence type="ECO:0000256" key="7">
    <source>
        <dbReference type="ARBA" id="ARBA00023004"/>
    </source>
</evidence>
<comment type="cofactor">
    <cofactor evidence="1">
        <name>FMN</name>
        <dbReference type="ChEBI" id="CHEBI:58210"/>
    </cofactor>
</comment>
<dbReference type="InterPro" id="IPR050415">
    <property type="entry name" value="MRET"/>
</dbReference>
<dbReference type="PROSITE" id="PS00197">
    <property type="entry name" value="2FE2S_FER_1"/>
    <property type="match status" value="1"/>
</dbReference>
<dbReference type="InterPro" id="IPR017938">
    <property type="entry name" value="Riboflavin_synthase-like_b-brl"/>
</dbReference>
<dbReference type="Gene3D" id="3.10.20.30">
    <property type="match status" value="1"/>
</dbReference>
<keyword evidence="2" id="KW-0285">Flavoprotein</keyword>
<proteinExistence type="predicted"/>
<dbReference type="InterPro" id="IPR001041">
    <property type="entry name" value="2Fe-2S_ferredoxin-type"/>
</dbReference>
<accession>A0ABP3TCC1</accession>
<dbReference type="RefSeq" id="WP_343805291.1">
    <property type="nucleotide sequence ID" value="NZ_BAAAET010000002.1"/>
</dbReference>